<dbReference type="eggNOG" id="COG1846">
    <property type="taxonomic scope" value="Bacteria"/>
</dbReference>
<sequence length="365" mass="39496">MSRDLQGKSPETLARLTRELRQCYGLGASFFRAAATRIEMTDTDIQVLDLLENGGEASAGQLADLMGLTTGTFTGILNRLEKAGLIQRTRDPNDGRRVLVQLASDTDSRHNRGPLFDALGKAWEDLASHYDEEQLAFLLAFLQRSNEIARQEIARLREAPEGEGGIFSAPLEAHAHGRLVFASGITRLFVRADDNSATLYQARFEGPAPNVKTKDGVVTIRYPRYLGVVDWRQRASEVSLNVAIPWQIVVQGGAADITAELGGLDLVGLEVKGGLSSIHLELPVPSRVVPIQISGGATVVTIRRPGGVAARVHLKGWVSELRFDDQTFSHVGNDVRLQSSDMDPTAPCYDIDVAGSASNVTITAG</sequence>
<dbReference type="InterPro" id="IPR011991">
    <property type="entry name" value="ArsR-like_HTH"/>
</dbReference>
<evidence type="ECO:0000313" key="2">
    <source>
        <dbReference type="EMBL" id="EFH82697.1"/>
    </source>
</evidence>
<dbReference type="CDD" id="cd00090">
    <property type="entry name" value="HTH_ARSR"/>
    <property type="match status" value="1"/>
</dbReference>
<dbReference type="GO" id="GO:0006950">
    <property type="term" value="P:response to stress"/>
    <property type="evidence" value="ECO:0007669"/>
    <property type="project" value="TreeGrafter"/>
</dbReference>
<accession>D6U1Q3</accession>
<dbReference type="EMBL" id="ADVG01000004">
    <property type="protein sequence ID" value="EFH82697.1"/>
    <property type="molecule type" value="Genomic_DNA"/>
</dbReference>
<dbReference type="SMART" id="SM00347">
    <property type="entry name" value="HTH_MARR"/>
    <property type="match status" value="1"/>
</dbReference>
<dbReference type="Gene3D" id="1.10.10.10">
    <property type="entry name" value="Winged helix-like DNA-binding domain superfamily/Winged helix DNA-binding domain"/>
    <property type="match status" value="1"/>
</dbReference>
<dbReference type="GO" id="GO:0003700">
    <property type="term" value="F:DNA-binding transcription factor activity"/>
    <property type="evidence" value="ECO:0007669"/>
    <property type="project" value="InterPro"/>
</dbReference>
<dbReference type="InterPro" id="IPR000835">
    <property type="entry name" value="HTH_MarR-typ"/>
</dbReference>
<gene>
    <name evidence="2" type="ORF">Krac_3535</name>
</gene>
<dbReference type="Pfam" id="PF01047">
    <property type="entry name" value="MarR"/>
    <property type="match status" value="1"/>
</dbReference>
<dbReference type="Proteomes" id="UP000004508">
    <property type="component" value="Unassembled WGS sequence"/>
</dbReference>
<reference evidence="2 3" key="1">
    <citation type="journal article" date="2011" name="Stand. Genomic Sci.">
        <title>Non-contiguous finished genome sequence and contextual data of the filamentous soil bacterium Ktedonobacter racemifer type strain (SOSP1-21).</title>
        <authorList>
            <person name="Chang Y.J."/>
            <person name="Land M."/>
            <person name="Hauser L."/>
            <person name="Chertkov O."/>
            <person name="Del Rio T.G."/>
            <person name="Nolan M."/>
            <person name="Copeland A."/>
            <person name="Tice H."/>
            <person name="Cheng J.F."/>
            <person name="Lucas S."/>
            <person name="Han C."/>
            <person name="Goodwin L."/>
            <person name="Pitluck S."/>
            <person name="Ivanova N."/>
            <person name="Ovchinikova G."/>
            <person name="Pati A."/>
            <person name="Chen A."/>
            <person name="Palaniappan K."/>
            <person name="Mavromatis K."/>
            <person name="Liolios K."/>
            <person name="Brettin T."/>
            <person name="Fiebig A."/>
            <person name="Rohde M."/>
            <person name="Abt B."/>
            <person name="Goker M."/>
            <person name="Detter J.C."/>
            <person name="Woyke T."/>
            <person name="Bristow J."/>
            <person name="Eisen J.A."/>
            <person name="Markowitz V."/>
            <person name="Hugenholtz P."/>
            <person name="Kyrpides N.C."/>
            <person name="Klenk H.P."/>
            <person name="Lapidus A."/>
        </authorList>
    </citation>
    <scope>NUCLEOTIDE SEQUENCE [LARGE SCALE GENOMIC DNA]</scope>
    <source>
        <strain evidence="3">DSM 44963</strain>
    </source>
</reference>
<dbReference type="STRING" id="485913.Krac_3535"/>
<name>D6U1Q3_KTERA</name>
<dbReference type="InterPro" id="IPR001845">
    <property type="entry name" value="HTH_ArsR_DNA-bd_dom"/>
</dbReference>
<comment type="caution">
    <text evidence="2">The sequence shown here is derived from an EMBL/GenBank/DDBJ whole genome shotgun (WGS) entry which is preliminary data.</text>
</comment>
<proteinExistence type="predicted"/>
<dbReference type="InterPro" id="IPR039422">
    <property type="entry name" value="MarR/SlyA-like"/>
</dbReference>
<dbReference type="InterPro" id="IPR036388">
    <property type="entry name" value="WH-like_DNA-bd_sf"/>
</dbReference>
<dbReference type="InterPro" id="IPR036390">
    <property type="entry name" value="WH_DNA-bd_sf"/>
</dbReference>
<protein>
    <submittedName>
        <fullName evidence="2">Transcriptional regulator, MarR family</fullName>
    </submittedName>
</protein>
<dbReference type="InParanoid" id="D6U1Q3"/>
<dbReference type="PANTHER" id="PTHR33164">
    <property type="entry name" value="TRANSCRIPTIONAL REGULATOR, MARR FAMILY"/>
    <property type="match status" value="1"/>
</dbReference>
<keyword evidence="3" id="KW-1185">Reference proteome</keyword>
<dbReference type="PROSITE" id="PS50995">
    <property type="entry name" value="HTH_MARR_2"/>
    <property type="match status" value="1"/>
</dbReference>
<organism evidence="2 3">
    <name type="scientific">Ktedonobacter racemifer DSM 44963</name>
    <dbReference type="NCBI Taxonomy" id="485913"/>
    <lineage>
        <taxon>Bacteria</taxon>
        <taxon>Bacillati</taxon>
        <taxon>Chloroflexota</taxon>
        <taxon>Ktedonobacteria</taxon>
        <taxon>Ktedonobacterales</taxon>
        <taxon>Ktedonobacteraceae</taxon>
        <taxon>Ktedonobacter</taxon>
    </lineage>
</organism>
<dbReference type="SUPFAM" id="SSF46785">
    <property type="entry name" value="Winged helix' DNA-binding domain"/>
    <property type="match status" value="1"/>
</dbReference>
<feature type="domain" description="HTH marR-type" evidence="1">
    <location>
        <begin position="6"/>
        <end position="147"/>
    </location>
</feature>
<evidence type="ECO:0000313" key="3">
    <source>
        <dbReference type="Proteomes" id="UP000004508"/>
    </source>
</evidence>
<dbReference type="SMART" id="SM00418">
    <property type="entry name" value="HTH_ARSR"/>
    <property type="match status" value="1"/>
</dbReference>
<evidence type="ECO:0000259" key="1">
    <source>
        <dbReference type="PROSITE" id="PS50995"/>
    </source>
</evidence>
<dbReference type="PANTHER" id="PTHR33164:SF106">
    <property type="entry name" value="TRANSCRIPTIONAL REGULATORY PROTEIN"/>
    <property type="match status" value="1"/>
</dbReference>
<dbReference type="AlphaFoldDB" id="D6U1Q3"/>